<feature type="region of interest" description="Disordered" evidence="1">
    <location>
        <begin position="75"/>
        <end position="110"/>
    </location>
</feature>
<feature type="compositionally biased region" description="Basic and acidic residues" evidence="1">
    <location>
        <begin position="291"/>
        <end position="301"/>
    </location>
</feature>
<sequence length="301" mass="33380">GKDFREIVPRKTSPISPRDCDDTSKDIVSIDDSTDSKELEYSVKGGYLGIIKEGCVQGNDELDVVTEDILIIVNGSSEKDEEAPKPSGSKKESYSDEKSEEIGSDMGFELKVQKKSPSSLLRRLKNFSERFSKSTSVDLGSPKGSINKSITIPASPASLKAHKVDSKISVEIERRAMTLPKASRKKLQSKREKGWKILLKSKSSVGKENESSTTEEVPSCSESSEKDYKERVANGLTPPEEIVDSSIVESSAHNNNRNKQTQQKAHEDSSSSNQRSPHWMSSLVSTFRSRKNQDKEEFTKT</sequence>
<feature type="compositionally biased region" description="Basic and acidic residues" evidence="1">
    <location>
        <begin position="89"/>
        <end position="101"/>
    </location>
</feature>
<feature type="non-terminal residue" evidence="2">
    <location>
        <position position="1"/>
    </location>
</feature>
<protein>
    <submittedName>
        <fullName evidence="2">Uncharacterized protein</fullName>
    </submittedName>
</protein>
<dbReference type="AlphaFoldDB" id="A0A1B6CCQ2"/>
<evidence type="ECO:0000256" key="1">
    <source>
        <dbReference type="SAM" id="MobiDB-lite"/>
    </source>
</evidence>
<feature type="compositionally biased region" description="Basic and acidic residues" evidence="1">
    <location>
        <begin position="223"/>
        <end position="232"/>
    </location>
</feature>
<proteinExistence type="predicted"/>
<evidence type="ECO:0000313" key="2">
    <source>
        <dbReference type="EMBL" id="JAS11236.1"/>
    </source>
</evidence>
<dbReference type="EMBL" id="GEDC01026062">
    <property type="protein sequence ID" value="JAS11236.1"/>
    <property type="molecule type" value="Transcribed_RNA"/>
</dbReference>
<feature type="compositionally biased region" description="Polar residues" evidence="1">
    <location>
        <begin position="252"/>
        <end position="263"/>
    </location>
</feature>
<feature type="region of interest" description="Disordered" evidence="1">
    <location>
        <begin position="179"/>
        <end position="301"/>
    </location>
</feature>
<feature type="region of interest" description="Disordered" evidence="1">
    <location>
        <begin position="1"/>
        <end position="32"/>
    </location>
</feature>
<reference evidence="2" key="1">
    <citation type="submission" date="2015-12" db="EMBL/GenBank/DDBJ databases">
        <title>De novo transcriptome assembly of four potential Pierce s Disease insect vectors from Arizona vineyards.</title>
        <authorList>
            <person name="Tassone E.E."/>
        </authorList>
    </citation>
    <scope>NUCLEOTIDE SEQUENCE</scope>
</reference>
<gene>
    <name evidence="2" type="ORF">g.4465</name>
</gene>
<feature type="compositionally biased region" description="Polar residues" evidence="1">
    <location>
        <begin position="211"/>
        <end position="222"/>
    </location>
</feature>
<organism evidence="2">
    <name type="scientific">Clastoptera arizonana</name>
    <name type="common">Arizona spittle bug</name>
    <dbReference type="NCBI Taxonomy" id="38151"/>
    <lineage>
        <taxon>Eukaryota</taxon>
        <taxon>Metazoa</taxon>
        <taxon>Ecdysozoa</taxon>
        <taxon>Arthropoda</taxon>
        <taxon>Hexapoda</taxon>
        <taxon>Insecta</taxon>
        <taxon>Pterygota</taxon>
        <taxon>Neoptera</taxon>
        <taxon>Paraneoptera</taxon>
        <taxon>Hemiptera</taxon>
        <taxon>Auchenorrhyncha</taxon>
        <taxon>Cercopoidea</taxon>
        <taxon>Clastopteridae</taxon>
        <taxon>Clastoptera</taxon>
    </lineage>
</organism>
<name>A0A1B6CCQ2_9HEMI</name>
<accession>A0A1B6CCQ2</accession>